<protein>
    <submittedName>
        <fullName evidence="1">Uncharacterized protein</fullName>
    </submittedName>
</protein>
<dbReference type="AlphaFoldDB" id="A0A432MNH2"/>
<evidence type="ECO:0000313" key="1">
    <source>
        <dbReference type="EMBL" id="RUL88799.1"/>
    </source>
</evidence>
<dbReference type="OrthoDB" id="280487at2"/>
<sequence length="76" mass="8196">MTGAECDAIPHENVDPAFVCALVRGILIVNPIPLSSARGPNNLLGFLLRLNQDQHPEGVCLDGTLFKEEVELSPDD</sequence>
<reference evidence="1 2" key="1">
    <citation type="submission" date="2018-12" db="EMBL/GenBank/DDBJ databases">
        <authorList>
            <person name="Toschakov S.V."/>
        </authorList>
    </citation>
    <scope>NUCLEOTIDE SEQUENCE [LARGE SCALE GENOMIC DNA]</scope>
    <source>
        <strain evidence="1 2">GM2012</strain>
    </source>
</reference>
<name>A0A432MNH2_9BACT</name>
<dbReference type="Proteomes" id="UP000280296">
    <property type="component" value="Unassembled WGS sequence"/>
</dbReference>
<dbReference type="RefSeq" id="WP_126724287.1">
    <property type="nucleotide sequence ID" value="NZ_RYZH01000007.1"/>
</dbReference>
<dbReference type="EMBL" id="RYZH01000007">
    <property type="protein sequence ID" value="RUL88799.1"/>
    <property type="molecule type" value="Genomic_DNA"/>
</dbReference>
<keyword evidence="2" id="KW-1185">Reference proteome</keyword>
<proteinExistence type="predicted"/>
<gene>
    <name evidence="1" type="ORF">TsocGM_05430</name>
</gene>
<reference evidence="1 2" key="2">
    <citation type="submission" date="2019-01" db="EMBL/GenBank/DDBJ databases">
        <title>Tautonia sociabilis, a novel thermotolerant planctomycete of Isosphaeraceae family, isolated from a 4000 m deep subterranean habitat.</title>
        <authorList>
            <person name="Kovaleva O.L."/>
            <person name="Elcheninov A.G."/>
            <person name="Van Heerden E."/>
            <person name="Toshchakov S.V."/>
            <person name="Novikov A."/>
            <person name="Bonch-Osmolovskaya E.A."/>
            <person name="Kublanov I.V."/>
        </authorList>
    </citation>
    <scope>NUCLEOTIDE SEQUENCE [LARGE SCALE GENOMIC DNA]</scope>
    <source>
        <strain evidence="1 2">GM2012</strain>
    </source>
</reference>
<comment type="caution">
    <text evidence="1">The sequence shown here is derived from an EMBL/GenBank/DDBJ whole genome shotgun (WGS) entry which is preliminary data.</text>
</comment>
<evidence type="ECO:0000313" key="2">
    <source>
        <dbReference type="Proteomes" id="UP000280296"/>
    </source>
</evidence>
<accession>A0A432MNH2</accession>
<organism evidence="1 2">
    <name type="scientific">Tautonia sociabilis</name>
    <dbReference type="NCBI Taxonomy" id="2080755"/>
    <lineage>
        <taxon>Bacteria</taxon>
        <taxon>Pseudomonadati</taxon>
        <taxon>Planctomycetota</taxon>
        <taxon>Planctomycetia</taxon>
        <taxon>Isosphaerales</taxon>
        <taxon>Isosphaeraceae</taxon>
        <taxon>Tautonia</taxon>
    </lineage>
</organism>